<dbReference type="PANTHER" id="PTHR48111:SF40">
    <property type="entry name" value="PHOSPHATE REGULON TRANSCRIPTIONAL REGULATORY PROTEIN PHOB"/>
    <property type="match status" value="1"/>
</dbReference>
<dbReference type="EMBL" id="BMJM01000002">
    <property type="protein sequence ID" value="GGE02778.1"/>
    <property type="molecule type" value="Genomic_DNA"/>
</dbReference>
<evidence type="ECO:0000256" key="1">
    <source>
        <dbReference type="ARBA" id="ARBA00022553"/>
    </source>
</evidence>
<dbReference type="PROSITE" id="PS50110">
    <property type="entry name" value="RESPONSE_REGULATORY"/>
    <property type="match status" value="1"/>
</dbReference>
<organism evidence="6 7">
    <name type="scientific">Sandarakinorhabdus glacialis</name>
    <dbReference type="NCBI Taxonomy" id="1614636"/>
    <lineage>
        <taxon>Bacteria</taxon>
        <taxon>Pseudomonadati</taxon>
        <taxon>Pseudomonadota</taxon>
        <taxon>Alphaproteobacteria</taxon>
        <taxon>Sphingomonadales</taxon>
        <taxon>Sphingosinicellaceae</taxon>
        <taxon>Sandarakinorhabdus</taxon>
    </lineage>
</organism>
<evidence type="ECO:0000259" key="5">
    <source>
        <dbReference type="PROSITE" id="PS50110"/>
    </source>
</evidence>
<dbReference type="GO" id="GO:0005829">
    <property type="term" value="C:cytosol"/>
    <property type="evidence" value="ECO:0007669"/>
    <property type="project" value="TreeGrafter"/>
</dbReference>
<dbReference type="SUPFAM" id="SSF52172">
    <property type="entry name" value="CheY-like"/>
    <property type="match status" value="1"/>
</dbReference>
<sequence length="149" mass="15485">MTDQERVSSGTAGISALGLAQLRKRILVVEDEAVIAMLIEDMLDDLGIVCVGPAGSIAEAQRLIATEVFDAALLDVHLHGTDSSPVAETLTRIGLPFAFATGHMLVEKADFPSVPVLHKPFDLATLAKVVDGLLTLPGAAVTTIDGVSA</sequence>
<feature type="modified residue" description="4-aspartylphosphate" evidence="4">
    <location>
        <position position="75"/>
    </location>
</feature>
<dbReference type="GO" id="GO:0032993">
    <property type="term" value="C:protein-DNA complex"/>
    <property type="evidence" value="ECO:0007669"/>
    <property type="project" value="TreeGrafter"/>
</dbReference>
<dbReference type="GO" id="GO:0000156">
    <property type="term" value="F:phosphorelay response regulator activity"/>
    <property type="evidence" value="ECO:0007669"/>
    <property type="project" value="TreeGrafter"/>
</dbReference>
<dbReference type="Pfam" id="PF00072">
    <property type="entry name" value="Response_reg"/>
    <property type="match status" value="1"/>
</dbReference>
<dbReference type="SMART" id="SM00448">
    <property type="entry name" value="REC"/>
    <property type="match status" value="1"/>
</dbReference>
<keyword evidence="2" id="KW-0902">Two-component regulatory system</keyword>
<proteinExistence type="predicted"/>
<dbReference type="GO" id="GO:0000976">
    <property type="term" value="F:transcription cis-regulatory region binding"/>
    <property type="evidence" value="ECO:0007669"/>
    <property type="project" value="TreeGrafter"/>
</dbReference>
<dbReference type="PANTHER" id="PTHR48111">
    <property type="entry name" value="REGULATOR OF RPOS"/>
    <property type="match status" value="1"/>
</dbReference>
<name>A0A917E5J0_9SPHN</name>
<dbReference type="Gene3D" id="3.40.50.2300">
    <property type="match status" value="1"/>
</dbReference>
<reference evidence="6" key="2">
    <citation type="submission" date="2020-09" db="EMBL/GenBank/DDBJ databases">
        <authorList>
            <person name="Sun Q."/>
            <person name="Zhou Y."/>
        </authorList>
    </citation>
    <scope>NUCLEOTIDE SEQUENCE</scope>
    <source>
        <strain evidence="6">CGMCC 1.15519</strain>
    </source>
</reference>
<evidence type="ECO:0000256" key="4">
    <source>
        <dbReference type="PROSITE-ProRule" id="PRU00169"/>
    </source>
</evidence>
<protein>
    <recommendedName>
        <fullName evidence="5">Response regulatory domain-containing protein</fullName>
    </recommendedName>
</protein>
<evidence type="ECO:0000313" key="6">
    <source>
        <dbReference type="EMBL" id="GGE02778.1"/>
    </source>
</evidence>
<comment type="caution">
    <text evidence="6">The sequence shown here is derived from an EMBL/GenBank/DDBJ whole genome shotgun (WGS) entry which is preliminary data.</text>
</comment>
<accession>A0A917E5J0</accession>
<keyword evidence="3" id="KW-0238">DNA-binding</keyword>
<dbReference type="InterPro" id="IPR011006">
    <property type="entry name" value="CheY-like_superfamily"/>
</dbReference>
<gene>
    <name evidence="6" type="ORF">GCM10011529_06550</name>
</gene>
<dbReference type="GO" id="GO:0006355">
    <property type="term" value="P:regulation of DNA-templated transcription"/>
    <property type="evidence" value="ECO:0007669"/>
    <property type="project" value="TreeGrafter"/>
</dbReference>
<dbReference type="AlphaFoldDB" id="A0A917E5J0"/>
<feature type="domain" description="Response regulatory" evidence="5">
    <location>
        <begin position="25"/>
        <end position="134"/>
    </location>
</feature>
<evidence type="ECO:0000313" key="7">
    <source>
        <dbReference type="Proteomes" id="UP000635071"/>
    </source>
</evidence>
<dbReference type="Proteomes" id="UP000635071">
    <property type="component" value="Unassembled WGS sequence"/>
</dbReference>
<keyword evidence="7" id="KW-1185">Reference proteome</keyword>
<evidence type="ECO:0000256" key="2">
    <source>
        <dbReference type="ARBA" id="ARBA00023012"/>
    </source>
</evidence>
<dbReference type="InterPro" id="IPR039420">
    <property type="entry name" value="WalR-like"/>
</dbReference>
<dbReference type="InterPro" id="IPR001789">
    <property type="entry name" value="Sig_transdc_resp-reg_receiver"/>
</dbReference>
<reference evidence="6" key="1">
    <citation type="journal article" date="2014" name="Int. J. Syst. Evol. Microbiol.">
        <title>Complete genome sequence of Corynebacterium casei LMG S-19264T (=DSM 44701T), isolated from a smear-ripened cheese.</title>
        <authorList>
            <consortium name="US DOE Joint Genome Institute (JGI-PGF)"/>
            <person name="Walter F."/>
            <person name="Albersmeier A."/>
            <person name="Kalinowski J."/>
            <person name="Ruckert C."/>
        </authorList>
    </citation>
    <scope>NUCLEOTIDE SEQUENCE</scope>
    <source>
        <strain evidence="6">CGMCC 1.15519</strain>
    </source>
</reference>
<evidence type="ECO:0000256" key="3">
    <source>
        <dbReference type="ARBA" id="ARBA00023125"/>
    </source>
</evidence>
<keyword evidence="1 4" id="KW-0597">Phosphoprotein</keyword>